<keyword evidence="6" id="KW-0998">Cell outer membrane</keyword>
<evidence type="ECO:0000313" key="9">
    <source>
        <dbReference type="EMBL" id="MEN3747991.1"/>
    </source>
</evidence>
<reference evidence="9 10" key="1">
    <citation type="submission" date="2024-05" db="EMBL/GenBank/DDBJ databases">
        <title>Sphingomonas sp. HF-S3 16S ribosomal RNA gene Genome sequencing and assembly.</title>
        <authorList>
            <person name="Lee H."/>
        </authorList>
    </citation>
    <scope>NUCLEOTIDE SEQUENCE [LARGE SCALE GENOMIC DNA]</scope>
    <source>
        <strain evidence="9 10">HF-S3</strain>
    </source>
</reference>
<proteinExistence type="predicted"/>
<feature type="signal peptide" evidence="7">
    <location>
        <begin position="1"/>
        <end position="22"/>
    </location>
</feature>
<evidence type="ECO:0000259" key="8">
    <source>
        <dbReference type="Pfam" id="PF25183"/>
    </source>
</evidence>
<feature type="domain" description="TonB-dependent transporter Oar-like beta-barrel" evidence="8">
    <location>
        <begin position="243"/>
        <end position="1068"/>
    </location>
</feature>
<keyword evidence="9" id="KW-0675">Receptor</keyword>
<dbReference type="EMBL" id="JBDIZK010000007">
    <property type="protein sequence ID" value="MEN3747991.1"/>
    <property type="molecule type" value="Genomic_DNA"/>
</dbReference>
<dbReference type="Gene3D" id="2.60.40.1120">
    <property type="entry name" value="Carboxypeptidase-like, regulatory domain"/>
    <property type="match status" value="1"/>
</dbReference>
<dbReference type="SUPFAM" id="SSF56935">
    <property type="entry name" value="Porins"/>
    <property type="match status" value="1"/>
</dbReference>
<accession>A0ABV0BAT9</accession>
<dbReference type="InterPro" id="IPR057601">
    <property type="entry name" value="Oar-like_b-barrel"/>
</dbReference>
<name>A0ABV0BAT9_9SPHN</name>
<comment type="caution">
    <text evidence="9">The sequence shown here is derived from an EMBL/GenBank/DDBJ whole genome shotgun (WGS) entry which is preliminary data.</text>
</comment>
<feature type="chain" id="PRO_5045766998" evidence="7">
    <location>
        <begin position="23"/>
        <end position="1170"/>
    </location>
</feature>
<dbReference type="PANTHER" id="PTHR30069">
    <property type="entry name" value="TONB-DEPENDENT OUTER MEMBRANE RECEPTOR"/>
    <property type="match status" value="1"/>
</dbReference>
<dbReference type="Gene3D" id="2.40.170.20">
    <property type="entry name" value="TonB-dependent receptor, beta-barrel domain"/>
    <property type="match status" value="1"/>
</dbReference>
<dbReference type="Gene3D" id="2.170.130.10">
    <property type="entry name" value="TonB-dependent receptor, plug domain"/>
    <property type="match status" value="1"/>
</dbReference>
<dbReference type="SUPFAM" id="SSF49464">
    <property type="entry name" value="Carboxypeptidase regulatory domain-like"/>
    <property type="match status" value="1"/>
</dbReference>
<keyword evidence="7" id="KW-0732">Signal</keyword>
<evidence type="ECO:0000256" key="2">
    <source>
        <dbReference type="ARBA" id="ARBA00022448"/>
    </source>
</evidence>
<evidence type="ECO:0000256" key="4">
    <source>
        <dbReference type="ARBA" id="ARBA00022692"/>
    </source>
</evidence>
<keyword evidence="2" id="KW-0813">Transport</keyword>
<protein>
    <submittedName>
        <fullName evidence="9">TonB-dependent receptor</fullName>
    </submittedName>
</protein>
<evidence type="ECO:0000256" key="5">
    <source>
        <dbReference type="ARBA" id="ARBA00023136"/>
    </source>
</evidence>
<organism evidence="9 10">
    <name type="scientific">Sphingomonas rustica</name>
    <dbReference type="NCBI Taxonomy" id="3103142"/>
    <lineage>
        <taxon>Bacteria</taxon>
        <taxon>Pseudomonadati</taxon>
        <taxon>Pseudomonadota</taxon>
        <taxon>Alphaproteobacteria</taxon>
        <taxon>Sphingomonadales</taxon>
        <taxon>Sphingomonadaceae</taxon>
        <taxon>Sphingomonas</taxon>
    </lineage>
</organism>
<keyword evidence="4" id="KW-0812">Transmembrane</keyword>
<dbReference type="InterPro" id="IPR036942">
    <property type="entry name" value="Beta-barrel_TonB_sf"/>
</dbReference>
<dbReference type="InterPro" id="IPR039426">
    <property type="entry name" value="TonB-dep_rcpt-like"/>
</dbReference>
<dbReference type="Pfam" id="PF25183">
    <property type="entry name" value="OMP_b-brl_4"/>
    <property type="match status" value="1"/>
</dbReference>
<keyword evidence="10" id="KW-1185">Reference proteome</keyword>
<evidence type="ECO:0000256" key="7">
    <source>
        <dbReference type="SAM" id="SignalP"/>
    </source>
</evidence>
<dbReference type="Pfam" id="PF13620">
    <property type="entry name" value="CarboxypepD_reg"/>
    <property type="match status" value="1"/>
</dbReference>
<dbReference type="RefSeq" id="WP_346247007.1">
    <property type="nucleotide sequence ID" value="NZ_JBDIZK010000007.1"/>
</dbReference>
<evidence type="ECO:0000313" key="10">
    <source>
        <dbReference type="Proteomes" id="UP001427805"/>
    </source>
</evidence>
<comment type="subcellular location">
    <subcellularLocation>
        <location evidence="1">Cell outer membrane</location>
        <topology evidence="1">Multi-pass membrane protein</topology>
    </subcellularLocation>
</comment>
<evidence type="ECO:0000256" key="1">
    <source>
        <dbReference type="ARBA" id="ARBA00004571"/>
    </source>
</evidence>
<dbReference type="InterPro" id="IPR037066">
    <property type="entry name" value="Plug_dom_sf"/>
</dbReference>
<keyword evidence="3" id="KW-1134">Transmembrane beta strand</keyword>
<evidence type="ECO:0000256" key="3">
    <source>
        <dbReference type="ARBA" id="ARBA00022452"/>
    </source>
</evidence>
<dbReference type="InterPro" id="IPR008969">
    <property type="entry name" value="CarboxyPept-like_regulatory"/>
</dbReference>
<evidence type="ECO:0000256" key="6">
    <source>
        <dbReference type="ARBA" id="ARBA00023237"/>
    </source>
</evidence>
<gene>
    <name evidence="9" type="ORF">TPR58_12515</name>
</gene>
<keyword evidence="5" id="KW-0472">Membrane</keyword>
<sequence length="1170" mass="125229">MRNMLFAGAAVAALVIPAAASAQQITTGIQGTVTDDAGAPVAGAQITVTDTRTGAARTLTTGSTGTFTATGLTTGGPYTVAATADGYEGQTVENINTTLQGNTQVAFTLATGAGEIVVTAQRARVTQSVTGPGTSFGTAVLANAPTFNRDVRDIIRLDPRVSLDRDDGGSGQDRISCLGGNDRGNVFTVDGIAQSDIYGLNDTGFSSRSSTPLPYDAIRETQVQFAPFDVDYGQFTGCAINVVTKSGTNDYRATGFFEYSDSGMRAKNVAGRAVAPIEPEKRWGVTLGGPIIKDRLFIFGAYEHNEAGQSQDDGPTGAGYANPQTGISLTQFNQIRDVLRNSYGVDTGDLVYSRDYTNDRYFVRADLQINDKHRLEGTYQRLEESTLRPDDLFTGNSPQAVGRNTFYRSGTVSNYYSGRLYSQWTDQFSTELRYARSEVRDLQDPVGGGEAQSGSPIPRIIVGIDNASGIDNPTGIDGTVLAGPGNSRSANDLRTTIEQYRAVAKLAVGNHSIKVGAELNRANLFNLFVQNATGTLVFRNIDDLRAGLLSQGTGNFQTSTSPANVVGGITEGAFGNFTADGNINSAAASFTRSIYSIYAQDEWRATDALKITAGVRVDWYDGGRPDYNPVFARRYGIANSTGFSNVDPVILPRVAFAYDFDNGGMFSRTQLRGGVGIFSGGDPVVWFGNAFQNDGAAFALGTTQASGCPTGQISVLNGGRFTGVPTCMQASAQATAAAGQGNTQSIDPNITMPTVFRANIGLQTELNFTDGGAFSGWNLNLDYIYSKYQNPFTLVDLSQAINPARGLNGYTIDGRPIYNSIDLLATGCTGRLTGTGAPPTFSNLNAACFTGSRGGELMLTNSDGYRSHIASMLLSKNFEGGLFTEGGSTYVTFGYAYTDSHDRRNMYNSTAGSNYGQSAAFDRQNPAESTGFFQSRHNISFSTNFRNEFFSDLGTSLGFTFVARSGRPYSLTFTGNNVFNPTNGGLTTNDAALLYIPTGITDPNVVYVDTLSSTGGVLRTAAQNAADFDGFINSLDCAKKARGRSIDRNSCTNDWYFDLDLSFSQELPGPGRLFGRDDKIRVYAMVDNFLNLLDRNWNVQRRRNFFGVQDVVQAGRAAVTQGTTTPAIPGVDSQGRYVISNYFGSTFADDNQINVSSSAWRLKIGVSYDF</sequence>
<dbReference type="Proteomes" id="UP001427805">
    <property type="component" value="Unassembled WGS sequence"/>
</dbReference>
<dbReference type="PANTHER" id="PTHR30069:SF46">
    <property type="entry name" value="OAR PROTEIN"/>
    <property type="match status" value="1"/>
</dbReference>